<organism evidence="1 2">
    <name type="scientific">Rhabditophanes sp. KR3021</name>
    <dbReference type="NCBI Taxonomy" id="114890"/>
    <lineage>
        <taxon>Eukaryota</taxon>
        <taxon>Metazoa</taxon>
        <taxon>Ecdysozoa</taxon>
        <taxon>Nematoda</taxon>
        <taxon>Chromadorea</taxon>
        <taxon>Rhabditida</taxon>
        <taxon>Tylenchina</taxon>
        <taxon>Panagrolaimomorpha</taxon>
        <taxon>Strongyloidoidea</taxon>
        <taxon>Alloionematidae</taxon>
        <taxon>Rhabditophanes</taxon>
    </lineage>
</organism>
<protein>
    <submittedName>
        <fullName evidence="2">Uncharacterized protein</fullName>
    </submittedName>
</protein>
<name>A0AC35TH46_9BILA</name>
<dbReference type="WBParaSite" id="RSKR_0000042200.1">
    <property type="protein sequence ID" value="RSKR_0000042200.1"/>
    <property type="gene ID" value="RSKR_0000042200"/>
</dbReference>
<evidence type="ECO:0000313" key="1">
    <source>
        <dbReference type="Proteomes" id="UP000095286"/>
    </source>
</evidence>
<sequence>MTYYKLSAFDHKVIFIFLIGSAIFIDASASPLNEEQSSKEVSEGGFENMQESPLLLDENTISEEDKQFVPITIKRAKLRYSGGLYGKRGLRYSGGLYGRKRRSSPAFLIVPYPDKKYFEQMKSNEIMDQSDYPSSQLNESEIDGSSRLRRALLFKRTPKRINHRAIPRNGGLFGKK</sequence>
<evidence type="ECO:0000313" key="2">
    <source>
        <dbReference type="WBParaSite" id="RSKR_0000042200.1"/>
    </source>
</evidence>
<reference evidence="2" key="1">
    <citation type="submission" date="2016-11" db="UniProtKB">
        <authorList>
            <consortium name="WormBaseParasite"/>
        </authorList>
    </citation>
    <scope>IDENTIFICATION</scope>
    <source>
        <strain evidence="2">KR3021</strain>
    </source>
</reference>
<proteinExistence type="predicted"/>
<dbReference type="Proteomes" id="UP000095286">
    <property type="component" value="Unplaced"/>
</dbReference>
<accession>A0AC35TH46</accession>